<dbReference type="AlphaFoldDB" id="A0AAW0CY55"/>
<evidence type="ECO:0000256" key="2">
    <source>
        <dbReference type="SAM" id="SignalP"/>
    </source>
</evidence>
<protein>
    <submittedName>
        <fullName evidence="3">Transposase</fullName>
    </submittedName>
</protein>
<comment type="caution">
    <text evidence="3">The sequence shown here is derived from an EMBL/GenBank/DDBJ whole genome shotgun (WGS) entry which is preliminary data.</text>
</comment>
<organism evidence="3 4">
    <name type="scientific">Favolaschia claudopus</name>
    <dbReference type="NCBI Taxonomy" id="2862362"/>
    <lineage>
        <taxon>Eukaryota</taxon>
        <taxon>Fungi</taxon>
        <taxon>Dikarya</taxon>
        <taxon>Basidiomycota</taxon>
        <taxon>Agaricomycotina</taxon>
        <taxon>Agaricomycetes</taxon>
        <taxon>Agaricomycetidae</taxon>
        <taxon>Agaricales</taxon>
        <taxon>Marasmiineae</taxon>
        <taxon>Mycenaceae</taxon>
        <taxon>Favolaschia</taxon>
    </lineage>
</organism>
<keyword evidence="4" id="KW-1185">Reference proteome</keyword>
<feature type="compositionally biased region" description="Basic residues" evidence="1">
    <location>
        <begin position="285"/>
        <end position="343"/>
    </location>
</feature>
<gene>
    <name evidence="3" type="ORF">R3P38DRAFT_183545</name>
</gene>
<evidence type="ECO:0000313" key="4">
    <source>
        <dbReference type="Proteomes" id="UP001362999"/>
    </source>
</evidence>
<keyword evidence="2" id="KW-0732">Signal</keyword>
<evidence type="ECO:0000256" key="1">
    <source>
        <dbReference type="SAM" id="MobiDB-lite"/>
    </source>
</evidence>
<accession>A0AAW0CY55</accession>
<name>A0AAW0CY55_9AGAR</name>
<evidence type="ECO:0000313" key="3">
    <source>
        <dbReference type="EMBL" id="KAK7044936.1"/>
    </source>
</evidence>
<dbReference type="SUPFAM" id="SSF52309">
    <property type="entry name" value="N-(deoxy)ribosyltransferase-like"/>
    <property type="match status" value="1"/>
</dbReference>
<dbReference type="EMBL" id="JAWWNJ010000011">
    <property type="protein sequence ID" value="KAK7044936.1"/>
    <property type="molecule type" value="Genomic_DNA"/>
</dbReference>
<reference evidence="3 4" key="1">
    <citation type="journal article" date="2024" name="J Genomics">
        <title>Draft genome sequencing and assembly of Favolaschia claudopus CIRM-BRFM 2984 isolated from oak limbs.</title>
        <authorList>
            <person name="Navarro D."/>
            <person name="Drula E."/>
            <person name="Chaduli D."/>
            <person name="Cazenave R."/>
            <person name="Ahrendt S."/>
            <person name="Wang J."/>
            <person name="Lipzen A."/>
            <person name="Daum C."/>
            <person name="Barry K."/>
            <person name="Grigoriev I.V."/>
            <person name="Favel A."/>
            <person name="Rosso M.N."/>
            <person name="Martin F."/>
        </authorList>
    </citation>
    <scope>NUCLEOTIDE SEQUENCE [LARGE SCALE GENOMIC DNA]</scope>
    <source>
        <strain evidence="3 4">CIRM-BRFM 2984</strain>
    </source>
</reference>
<feature type="signal peptide" evidence="2">
    <location>
        <begin position="1"/>
        <end position="18"/>
    </location>
</feature>
<sequence length="343" mass="37626">MKNLFLLGLSCLLASVSALPYGQPPNGFLRRAGVRSVTDSGLKLSDVESEWPDENTMRRVLTTAPNKAVFWTGRNGGVSVEGRALLVAKSFGANTLEGALAKASLTMPGFDFKNQKVIDIWTFASATFAKGATGEVFLVTGRNVREDNFFHKEELPRLKRNRKITKITKIDGLTNRRTVIFERNAKKEDAAINEANVRQKACLAKPPVLTVPRRSNSFRRDLEKPTELELIAKRAAPPAKAARRNTGAAPACPLPNAPQAKKVVARSNTAPKKQTRDRSFAAGGKKPKAKPPVKKTKVARPVNRPRRKKGAAAPPRKRVTPAKKPKKVAKPASKPRGKPRKRR</sequence>
<feature type="region of interest" description="Disordered" evidence="1">
    <location>
        <begin position="233"/>
        <end position="343"/>
    </location>
</feature>
<dbReference type="Proteomes" id="UP001362999">
    <property type="component" value="Unassembled WGS sequence"/>
</dbReference>
<feature type="chain" id="PRO_5043934200" evidence="2">
    <location>
        <begin position="19"/>
        <end position="343"/>
    </location>
</feature>
<proteinExistence type="predicted"/>